<evidence type="ECO:0000256" key="1">
    <source>
        <dbReference type="SAM" id="MobiDB-lite"/>
    </source>
</evidence>
<comment type="caution">
    <text evidence="2">The sequence shown here is derived from an EMBL/GenBank/DDBJ whole genome shotgun (WGS) entry which is preliminary data.</text>
</comment>
<accession>A0A8S9MEU8</accession>
<proteinExistence type="predicted"/>
<dbReference type="Proteomes" id="UP000712281">
    <property type="component" value="Unassembled WGS sequence"/>
</dbReference>
<dbReference type="AlphaFoldDB" id="A0A8S9MEU8"/>
<dbReference type="EMBL" id="QGKW02000007">
    <property type="protein sequence ID" value="KAF2616768.1"/>
    <property type="molecule type" value="Genomic_DNA"/>
</dbReference>
<evidence type="ECO:0000313" key="3">
    <source>
        <dbReference type="Proteomes" id="UP000712281"/>
    </source>
</evidence>
<sequence length="66" mass="8051">MFRNENYEDEIRDKDVIYPDIEQWDKTKTGVKCNGKYEGYNSRKCPHESKESRAKRRRLNMEQHAQ</sequence>
<protein>
    <submittedName>
        <fullName evidence="2">Uncharacterized protein</fullName>
    </submittedName>
</protein>
<evidence type="ECO:0000313" key="2">
    <source>
        <dbReference type="EMBL" id="KAF2616768.1"/>
    </source>
</evidence>
<organism evidence="2 3">
    <name type="scientific">Brassica cretica</name>
    <name type="common">Mustard</name>
    <dbReference type="NCBI Taxonomy" id="69181"/>
    <lineage>
        <taxon>Eukaryota</taxon>
        <taxon>Viridiplantae</taxon>
        <taxon>Streptophyta</taxon>
        <taxon>Embryophyta</taxon>
        <taxon>Tracheophyta</taxon>
        <taxon>Spermatophyta</taxon>
        <taxon>Magnoliopsida</taxon>
        <taxon>eudicotyledons</taxon>
        <taxon>Gunneridae</taxon>
        <taxon>Pentapetalae</taxon>
        <taxon>rosids</taxon>
        <taxon>malvids</taxon>
        <taxon>Brassicales</taxon>
        <taxon>Brassicaceae</taxon>
        <taxon>Brassiceae</taxon>
        <taxon>Brassica</taxon>
    </lineage>
</organism>
<name>A0A8S9MEU8_BRACR</name>
<gene>
    <name evidence="2" type="ORF">F2Q68_00039005</name>
</gene>
<reference evidence="2" key="1">
    <citation type="submission" date="2019-12" db="EMBL/GenBank/DDBJ databases">
        <title>Genome sequencing and annotation of Brassica cretica.</title>
        <authorList>
            <person name="Studholme D.J."/>
            <person name="Sarris P.F."/>
        </authorList>
    </citation>
    <scope>NUCLEOTIDE SEQUENCE</scope>
    <source>
        <strain evidence="2">PFS-001/15</strain>
        <tissue evidence="2">Leaf</tissue>
    </source>
</reference>
<feature type="region of interest" description="Disordered" evidence="1">
    <location>
        <begin position="35"/>
        <end position="66"/>
    </location>
</feature>